<dbReference type="EC" id="4.1.1.65" evidence="12"/>
<feature type="modified residue" description="Pyruvic acid (Ser); by autocatalysis" evidence="12">
    <location>
        <position position="256"/>
    </location>
</feature>
<dbReference type="InterPro" id="IPR033179">
    <property type="entry name" value="PSD_type2_pro"/>
</dbReference>
<keyword evidence="14" id="KW-1185">Reference proteome</keyword>
<keyword evidence="6 12" id="KW-0472">Membrane</keyword>
<evidence type="ECO:0000256" key="6">
    <source>
        <dbReference type="ARBA" id="ARBA00023136"/>
    </source>
</evidence>
<dbReference type="NCBIfam" id="NF001941">
    <property type="entry name" value="PRK00723.1"/>
    <property type="match status" value="1"/>
</dbReference>
<feature type="active site" description="Schiff-base intermediate with substrate; via pyruvic acid; for decarboxylase activity" evidence="12">
    <location>
        <position position="256"/>
    </location>
</feature>
<dbReference type="Proteomes" id="UP000563151">
    <property type="component" value="Unassembled WGS sequence"/>
</dbReference>
<keyword evidence="2 12" id="KW-1003">Cell membrane</keyword>
<proteinExistence type="inferred from homology"/>
<evidence type="ECO:0000256" key="11">
    <source>
        <dbReference type="ARBA" id="ARBA00023317"/>
    </source>
</evidence>
<comment type="caution">
    <text evidence="13">The sequence shown here is derived from an EMBL/GenBank/DDBJ whole genome shotgun (WGS) entry which is preliminary data.</text>
</comment>
<evidence type="ECO:0000256" key="10">
    <source>
        <dbReference type="ARBA" id="ARBA00023264"/>
    </source>
</evidence>
<feature type="site" description="Cleavage (non-hydrolytic); by autocatalysis" evidence="12">
    <location>
        <begin position="255"/>
        <end position="256"/>
    </location>
</feature>
<feature type="active site" description="Charge relay system; for autoendoproteolytic cleavage activity" evidence="12">
    <location>
        <position position="256"/>
    </location>
</feature>
<keyword evidence="5 12" id="KW-0443">Lipid metabolism</keyword>
<keyword evidence="9 12" id="KW-0456">Lyase</keyword>
<dbReference type="HAMAP" id="MF_00663">
    <property type="entry name" value="PS_decarb_PSD_B_type2"/>
    <property type="match status" value="1"/>
</dbReference>
<dbReference type="InterPro" id="IPR003817">
    <property type="entry name" value="PS_Dcarbxylase"/>
</dbReference>
<dbReference type="GO" id="GO:0005886">
    <property type="term" value="C:plasma membrane"/>
    <property type="evidence" value="ECO:0007669"/>
    <property type="project" value="UniProtKB-SubCell"/>
</dbReference>
<comment type="function">
    <text evidence="12">Catalyzes the formation of phosphatidylethanolamine (PtdEtn) from phosphatidylserine (PtdSer).</text>
</comment>
<comment type="subunit">
    <text evidence="12">Heterodimer of a large membrane-associated beta subunit and a small pyruvoyl-containing alpha subunit.</text>
</comment>
<keyword evidence="10 12" id="KW-1208">Phospholipid metabolism</keyword>
<keyword evidence="4 12" id="KW-0210">Decarboxylase</keyword>
<keyword evidence="7 12" id="KW-0865">Zymogen</keyword>
<keyword evidence="8 12" id="KW-0594">Phospholipid biosynthesis</keyword>
<evidence type="ECO:0000313" key="13">
    <source>
        <dbReference type="EMBL" id="MBC2399597.1"/>
    </source>
</evidence>
<evidence type="ECO:0000256" key="3">
    <source>
        <dbReference type="ARBA" id="ARBA00022516"/>
    </source>
</evidence>
<dbReference type="PANTHER" id="PTHR10067:SF17">
    <property type="entry name" value="PHOSPHATIDYLSERINE DECARBOXYLASE PROENZYME 2"/>
    <property type="match status" value="1"/>
</dbReference>
<dbReference type="GO" id="GO:0006646">
    <property type="term" value="P:phosphatidylethanolamine biosynthetic process"/>
    <property type="evidence" value="ECO:0007669"/>
    <property type="project" value="UniProtKB-UniRule"/>
</dbReference>
<evidence type="ECO:0000256" key="12">
    <source>
        <dbReference type="HAMAP-Rule" id="MF_00663"/>
    </source>
</evidence>
<evidence type="ECO:0000256" key="2">
    <source>
        <dbReference type="ARBA" id="ARBA00022475"/>
    </source>
</evidence>
<dbReference type="EMBL" id="JAAZWO010000031">
    <property type="protein sequence ID" value="MBC2399597.1"/>
    <property type="molecule type" value="Genomic_DNA"/>
</dbReference>
<accession>A0A923J1V4</accession>
<dbReference type="PANTHER" id="PTHR10067">
    <property type="entry name" value="PHOSPHATIDYLSERINE DECARBOXYLASE"/>
    <property type="match status" value="1"/>
</dbReference>
<feature type="active site" description="Charge relay system; for autoendoproteolytic cleavage activity" evidence="12">
    <location>
        <position position="113"/>
    </location>
</feature>
<feature type="chain" id="PRO_5038190952" description="Phosphatidylserine decarboxylase alpha chain" evidence="12">
    <location>
        <begin position="256"/>
        <end position="297"/>
    </location>
</feature>
<sequence length="297" mass="33987">MIKFYNRKTKKYEIEKVAGSMYLKWTYSSPVGMRLLELIVKKKLFSKLYGFFCNTKISKKKIPSFISDFGIDISICEKKLDQFESFNDFFTRKFNNEARPIDSLSRSLISPGDGKLVAYDNIDLNELVQIKGYAYKLNKLIDDQSIVSKFSEGTCLILRLAPTDYHRFHFIDNGVCGETRKIKGDYYSVNPIALKAVSELFCKNKREWSIFNSDNFGDVLCIEVGATFVGSIMQTYVPGKRLKKGDEKGYFKFGGSTTILFFEKGKVKIDKDIIDQTNKGYETSVVLGEKIGERVVK</sequence>
<evidence type="ECO:0000256" key="4">
    <source>
        <dbReference type="ARBA" id="ARBA00022793"/>
    </source>
</evidence>
<keyword evidence="11 12" id="KW-0670">Pyruvate</keyword>
<evidence type="ECO:0000256" key="8">
    <source>
        <dbReference type="ARBA" id="ARBA00023209"/>
    </source>
</evidence>
<evidence type="ECO:0000256" key="5">
    <source>
        <dbReference type="ARBA" id="ARBA00023098"/>
    </source>
</evidence>
<dbReference type="RefSeq" id="WP_035147169.1">
    <property type="nucleotide sequence ID" value="NZ_JAAZWO010000031.1"/>
</dbReference>
<gene>
    <name evidence="12" type="primary">psd</name>
    <name evidence="13" type="ORF">HGG79_17740</name>
</gene>
<feature type="chain" id="PRO_5038190953" description="Phosphatidylserine decarboxylase beta chain" evidence="12">
    <location>
        <begin position="1"/>
        <end position="255"/>
    </location>
</feature>
<comment type="pathway">
    <text evidence="12">Phospholipid metabolism; phosphatidylethanolamine biosynthesis; phosphatidylethanolamine from CDP-diacylglycerol: step 2/2.</text>
</comment>
<comment type="catalytic activity">
    <reaction evidence="12">
        <text>a 1,2-diacyl-sn-glycero-3-phospho-L-serine + H(+) = a 1,2-diacyl-sn-glycero-3-phosphoethanolamine + CO2</text>
        <dbReference type="Rhea" id="RHEA:20828"/>
        <dbReference type="ChEBI" id="CHEBI:15378"/>
        <dbReference type="ChEBI" id="CHEBI:16526"/>
        <dbReference type="ChEBI" id="CHEBI:57262"/>
        <dbReference type="ChEBI" id="CHEBI:64612"/>
        <dbReference type="EC" id="4.1.1.65"/>
    </reaction>
</comment>
<evidence type="ECO:0000256" key="9">
    <source>
        <dbReference type="ARBA" id="ARBA00023239"/>
    </source>
</evidence>
<evidence type="ECO:0000256" key="1">
    <source>
        <dbReference type="ARBA" id="ARBA00005189"/>
    </source>
</evidence>
<evidence type="ECO:0000256" key="7">
    <source>
        <dbReference type="ARBA" id="ARBA00023145"/>
    </source>
</evidence>
<dbReference type="NCBIfam" id="TIGR00163">
    <property type="entry name" value="PS_decarb"/>
    <property type="match status" value="1"/>
</dbReference>
<dbReference type="AlphaFoldDB" id="A0A923J1V4"/>
<dbReference type="GO" id="GO:0004609">
    <property type="term" value="F:phosphatidylserine decarboxylase activity"/>
    <property type="evidence" value="ECO:0007669"/>
    <property type="project" value="UniProtKB-UniRule"/>
</dbReference>
<comment type="pathway">
    <text evidence="1">Lipid metabolism.</text>
</comment>
<name>A0A923J1V4_CLOTT</name>
<comment type="PTM">
    <text evidence="12">Is synthesized initially as an inactive proenzyme. Formation of the active enzyme involves a self-maturation process in which the active site pyruvoyl group is generated from an internal serine residue via an autocatalytic post-translational modification. Two non-identical subunits are generated from the proenzyme in this reaction, and the pyruvate is formed at the N-terminus of the alpha chain, which is derived from the carboxyl end of the proenzyme. The autoendoproteolytic cleavage occurs by a canonical serine protease mechanism, in which the side chain hydroxyl group of the serine supplies its oxygen atom to form the C-terminus of the beta chain, while the remainder of the serine residue undergoes an oxidative deamination to produce ammonia and the pyruvoyl prosthetic group on the alpha chain. During this reaction, the Ser that is part of the protease active site of the proenzyme becomes the pyruvoyl prosthetic group, which constitutes an essential element of the active site of the mature decarboxylase.</text>
</comment>
<dbReference type="InterPro" id="IPR033177">
    <property type="entry name" value="PSD-B"/>
</dbReference>
<keyword evidence="3 12" id="KW-0444">Lipid biosynthesis</keyword>
<protein>
    <recommendedName>
        <fullName evidence="12">Phosphatidylserine decarboxylase proenzyme</fullName>
        <ecNumber evidence="12">4.1.1.65</ecNumber>
    </recommendedName>
    <component>
        <recommendedName>
            <fullName evidence="12">Phosphatidylserine decarboxylase alpha chain</fullName>
        </recommendedName>
    </component>
    <component>
        <recommendedName>
            <fullName evidence="12">Phosphatidylserine decarboxylase beta chain</fullName>
        </recommendedName>
    </component>
</protein>
<feature type="active site" description="Charge relay system; for autoendoproteolytic cleavage activity" evidence="12">
    <location>
        <position position="169"/>
    </location>
</feature>
<comment type="subcellular location">
    <subcellularLocation>
        <location evidence="12">Cell membrane</location>
        <topology evidence="12">Peripheral membrane protein</topology>
    </subcellularLocation>
</comment>
<comment type="similarity">
    <text evidence="12">Belongs to the phosphatidylserine decarboxylase family. PSD-B subfamily. Prokaryotic type II sub-subfamily.</text>
</comment>
<evidence type="ECO:0000313" key="14">
    <source>
        <dbReference type="Proteomes" id="UP000563151"/>
    </source>
</evidence>
<comment type="cofactor">
    <cofactor evidence="12">
        <name>pyruvate</name>
        <dbReference type="ChEBI" id="CHEBI:15361"/>
    </cofactor>
    <text evidence="12">Binds 1 pyruvoyl group covalently per subunit.</text>
</comment>
<organism evidence="13 14">
    <name type="scientific">Clostridium tetanomorphum</name>
    <dbReference type="NCBI Taxonomy" id="1553"/>
    <lineage>
        <taxon>Bacteria</taxon>
        <taxon>Bacillati</taxon>
        <taxon>Bacillota</taxon>
        <taxon>Clostridia</taxon>
        <taxon>Eubacteriales</taxon>
        <taxon>Clostridiaceae</taxon>
        <taxon>Clostridium</taxon>
    </lineage>
</organism>
<dbReference type="Pfam" id="PF02666">
    <property type="entry name" value="PS_Dcarbxylase"/>
    <property type="match status" value="1"/>
</dbReference>
<reference evidence="13 14" key="1">
    <citation type="submission" date="2020-04" db="EMBL/GenBank/DDBJ databases">
        <title>Genomic insights into acetone-butanol-ethanol (ABE) fermentation by sequencing solventogenic clostridia strains.</title>
        <authorList>
            <person name="Brown S."/>
        </authorList>
    </citation>
    <scope>NUCLEOTIDE SEQUENCE [LARGE SCALE GENOMIC DNA]</scope>
    <source>
        <strain evidence="13 14">DJ011</strain>
    </source>
</reference>